<feature type="transmembrane region" description="Helical" evidence="1">
    <location>
        <begin position="46"/>
        <end position="63"/>
    </location>
</feature>
<sequence length="198" mass="22259">LRNTVVPWLVLLAALCTFLLGVFVWAVFEHFLATGVPSTLQHPAKFRFLHCVFLYMVTWGNLLEKLGICSMPRFIQFLHNSETDSVLLSVGKLLEEISLSTVWFCRAFTPVVDGQERVQGGMGISASFWQVCVVICGHSAGAGIVTLTSQTLVGRSGLPRIRAQVLIYPIVQLINFRLPSFPQNQYIQFLTRKFMMHV</sequence>
<name>A0A643BXV8_BALPH</name>
<feature type="domain" description="Alpha/beta hydrolase fold-3" evidence="2">
    <location>
        <begin position="133"/>
        <end position="193"/>
    </location>
</feature>
<comment type="caution">
    <text evidence="3">The sequence shown here is derived from an EMBL/GenBank/DDBJ whole genome shotgun (WGS) entry which is preliminary data.</text>
</comment>
<dbReference type="GO" id="GO:0016787">
    <property type="term" value="F:hydrolase activity"/>
    <property type="evidence" value="ECO:0007669"/>
    <property type="project" value="InterPro"/>
</dbReference>
<proteinExistence type="predicted"/>
<protein>
    <recommendedName>
        <fullName evidence="2">Alpha/beta hydrolase fold-3 domain-containing protein</fullName>
    </recommendedName>
</protein>
<dbReference type="OrthoDB" id="408631at2759"/>
<evidence type="ECO:0000256" key="1">
    <source>
        <dbReference type="SAM" id="Phobius"/>
    </source>
</evidence>
<dbReference type="EMBL" id="SGJD01003496">
    <property type="protein sequence ID" value="KAB0392859.1"/>
    <property type="molecule type" value="Genomic_DNA"/>
</dbReference>
<keyword evidence="1" id="KW-1133">Transmembrane helix</keyword>
<keyword evidence="1" id="KW-0812">Transmembrane</keyword>
<dbReference type="AlphaFoldDB" id="A0A643BXV8"/>
<evidence type="ECO:0000259" key="2">
    <source>
        <dbReference type="Pfam" id="PF07859"/>
    </source>
</evidence>
<keyword evidence="1" id="KW-0472">Membrane</keyword>
<keyword evidence="4" id="KW-1185">Reference proteome</keyword>
<dbReference type="SUPFAM" id="SSF53474">
    <property type="entry name" value="alpha/beta-Hydrolases"/>
    <property type="match status" value="1"/>
</dbReference>
<reference evidence="3 4" key="1">
    <citation type="journal article" date="2019" name="PLoS ONE">
        <title>Genomic analyses reveal an absence of contemporary introgressive admixture between fin whales and blue whales, despite known hybrids.</title>
        <authorList>
            <person name="Westbury M.V."/>
            <person name="Petersen B."/>
            <person name="Lorenzen E.D."/>
        </authorList>
    </citation>
    <scope>NUCLEOTIDE SEQUENCE [LARGE SCALE GENOMIC DNA]</scope>
    <source>
        <strain evidence="3">FinWhale-01</strain>
    </source>
</reference>
<accession>A0A643BXV8</accession>
<dbReference type="Proteomes" id="UP000437017">
    <property type="component" value="Unassembled WGS sequence"/>
</dbReference>
<gene>
    <name evidence="3" type="ORF">E2I00_000016</name>
</gene>
<feature type="non-terminal residue" evidence="3">
    <location>
        <position position="1"/>
    </location>
</feature>
<dbReference type="Gene3D" id="3.40.50.1820">
    <property type="entry name" value="alpha/beta hydrolase"/>
    <property type="match status" value="1"/>
</dbReference>
<evidence type="ECO:0000313" key="3">
    <source>
        <dbReference type="EMBL" id="KAB0392859.1"/>
    </source>
</evidence>
<dbReference type="InterPro" id="IPR013094">
    <property type="entry name" value="AB_hydrolase_3"/>
</dbReference>
<dbReference type="Pfam" id="PF07859">
    <property type="entry name" value="Abhydrolase_3"/>
    <property type="match status" value="1"/>
</dbReference>
<evidence type="ECO:0000313" key="4">
    <source>
        <dbReference type="Proteomes" id="UP000437017"/>
    </source>
</evidence>
<dbReference type="InterPro" id="IPR029058">
    <property type="entry name" value="AB_hydrolase_fold"/>
</dbReference>
<feature type="transmembrane region" description="Helical" evidence="1">
    <location>
        <begin position="5"/>
        <end position="26"/>
    </location>
</feature>
<organism evidence="3 4">
    <name type="scientific">Balaenoptera physalus</name>
    <name type="common">Fin whale</name>
    <name type="synonym">Balaena physalus</name>
    <dbReference type="NCBI Taxonomy" id="9770"/>
    <lineage>
        <taxon>Eukaryota</taxon>
        <taxon>Metazoa</taxon>
        <taxon>Chordata</taxon>
        <taxon>Craniata</taxon>
        <taxon>Vertebrata</taxon>
        <taxon>Euteleostomi</taxon>
        <taxon>Mammalia</taxon>
        <taxon>Eutheria</taxon>
        <taxon>Laurasiatheria</taxon>
        <taxon>Artiodactyla</taxon>
        <taxon>Whippomorpha</taxon>
        <taxon>Cetacea</taxon>
        <taxon>Mysticeti</taxon>
        <taxon>Balaenopteridae</taxon>
        <taxon>Balaenoptera</taxon>
    </lineage>
</organism>